<dbReference type="InterPro" id="IPR000531">
    <property type="entry name" value="Beta-barrel_TonB"/>
</dbReference>
<dbReference type="InterPro" id="IPR036942">
    <property type="entry name" value="Beta-barrel_TonB_sf"/>
</dbReference>
<evidence type="ECO:0000256" key="1">
    <source>
        <dbReference type="ARBA" id="ARBA00004571"/>
    </source>
</evidence>
<dbReference type="InterPro" id="IPR039426">
    <property type="entry name" value="TonB-dep_rcpt-like"/>
</dbReference>
<evidence type="ECO:0000256" key="10">
    <source>
        <dbReference type="RuleBase" id="RU003357"/>
    </source>
</evidence>
<feature type="domain" description="TonB-dependent receptor plug" evidence="12">
    <location>
        <begin position="8"/>
        <end position="78"/>
    </location>
</feature>
<dbReference type="GO" id="GO:0009279">
    <property type="term" value="C:cell outer membrane"/>
    <property type="evidence" value="ECO:0007669"/>
    <property type="project" value="UniProtKB-SubCell"/>
</dbReference>
<evidence type="ECO:0000313" key="13">
    <source>
        <dbReference type="EMBL" id="EGF10605.1"/>
    </source>
</evidence>
<evidence type="ECO:0000256" key="2">
    <source>
        <dbReference type="ARBA" id="ARBA00009810"/>
    </source>
</evidence>
<comment type="caution">
    <text evidence="13">The sequence shown here is derived from an EMBL/GenBank/DDBJ whole genome shotgun (WGS) entry which is preliminary data.</text>
</comment>
<dbReference type="GO" id="GO:0044718">
    <property type="term" value="P:siderophore transmembrane transport"/>
    <property type="evidence" value="ECO:0007669"/>
    <property type="project" value="TreeGrafter"/>
</dbReference>
<dbReference type="InterPro" id="IPR037066">
    <property type="entry name" value="Plug_dom_sf"/>
</dbReference>
<keyword evidence="7 10" id="KW-0472">Membrane</keyword>
<dbReference type="HOGENOM" id="CLU_008287_10_1_4"/>
<dbReference type="Gene3D" id="2.170.130.10">
    <property type="entry name" value="TonB-dependent receptor, plug domain"/>
    <property type="match status" value="1"/>
</dbReference>
<dbReference type="InterPro" id="IPR012910">
    <property type="entry name" value="Plug_dom"/>
</dbReference>
<keyword evidence="3" id="KW-0813">Transport</keyword>
<comment type="similarity">
    <text evidence="2 10">Belongs to the TonB-dependent receptor family.</text>
</comment>
<keyword evidence="6 10" id="KW-0798">TonB box</keyword>
<dbReference type="Pfam" id="PF07715">
    <property type="entry name" value="Plug"/>
    <property type="match status" value="1"/>
</dbReference>
<reference evidence="13 14" key="1">
    <citation type="submission" date="2011-02" db="EMBL/GenBank/DDBJ databases">
        <authorList>
            <person name="Muzny D."/>
            <person name="Qin X."/>
            <person name="Deng J."/>
            <person name="Jiang H."/>
            <person name="Liu Y."/>
            <person name="Qu J."/>
            <person name="Song X.-Z."/>
            <person name="Zhang L."/>
            <person name="Thornton R."/>
            <person name="Coyle M."/>
            <person name="Francisco L."/>
            <person name="Jackson L."/>
            <person name="Javaid M."/>
            <person name="Korchina V."/>
            <person name="Kovar C."/>
            <person name="Mata R."/>
            <person name="Mathew T."/>
            <person name="Ngo R."/>
            <person name="Nguyen L."/>
            <person name="Nguyen N."/>
            <person name="Okwuonu G."/>
            <person name="Ongeri F."/>
            <person name="Pham C."/>
            <person name="Simmons D."/>
            <person name="Wilczek-Boney K."/>
            <person name="Hale W."/>
            <person name="Jakkamsetti A."/>
            <person name="Pham P."/>
            <person name="Ruth R."/>
            <person name="San Lucas F."/>
            <person name="Warren J."/>
            <person name="Zhang J."/>
            <person name="Zhao Z."/>
            <person name="Zhou C."/>
            <person name="Zhu D."/>
            <person name="Lee S."/>
            <person name="Bess C."/>
            <person name="Blankenburg K."/>
            <person name="Forbes L."/>
            <person name="Fu Q."/>
            <person name="Gubbala S."/>
            <person name="Hirani K."/>
            <person name="Jayaseelan J.C."/>
            <person name="Lara F."/>
            <person name="Munidasa M."/>
            <person name="Palculict T."/>
            <person name="Patil S."/>
            <person name="Pu L.-L."/>
            <person name="Saada N."/>
            <person name="Tang L."/>
            <person name="Weissenberger G."/>
            <person name="Zhu Y."/>
            <person name="Hemphill L."/>
            <person name="Shang Y."/>
            <person name="Youmans B."/>
            <person name="Ayvaz T."/>
            <person name="Ross M."/>
            <person name="Santibanez J."/>
            <person name="Aqrawi P."/>
            <person name="Gross S."/>
            <person name="Joshi V."/>
            <person name="Fowler G."/>
            <person name="Nazareth L."/>
            <person name="Reid J."/>
            <person name="Worley K."/>
            <person name="Petrosino J."/>
            <person name="Highlander S."/>
            <person name="Gibbs R."/>
        </authorList>
    </citation>
    <scope>NUCLEOTIDE SEQUENCE [LARGE SCALE GENOMIC DNA]</scope>
    <source>
        <strain evidence="13 14">ATCC BAA-1200</strain>
    </source>
</reference>
<gene>
    <name evidence="13" type="primary">irp2</name>
    <name evidence="13" type="ORF">HMPREF9123_1676</name>
</gene>
<evidence type="ECO:0000256" key="6">
    <source>
        <dbReference type="ARBA" id="ARBA00023077"/>
    </source>
</evidence>
<evidence type="ECO:0000259" key="11">
    <source>
        <dbReference type="Pfam" id="PF00593"/>
    </source>
</evidence>
<keyword evidence="8 13" id="KW-0675">Receptor</keyword>
<dbReference type="Proteomes" id="UP000004105">
    <property type="component" value="Unassembled WGS sequence"/>
</dbReference>
<dbReference type="Gene3D" id="2.40.170.20">
    <property type="entry name" value="TonB-dependent receptor, beta-barrel domain"/>
    <property type="match status" value="1"/>
</dbReference>
<dbReference type="PANTHER" id="PTHR30069:SF40">
    <property type="entry name" value="TONB-DEPENDENT RECEPTOR NMB0964-RELATED"/>
    <property type="match status" value="1"/>
</dbReference>
<dbReference type="EMBL" id="AFAY01000034">
    <property type="protein sequence ID" value="EGF10605.1"/>
    <property type="molecule type" value="Genomic_DNA"/>
</dbReference>
<evidence type="ECO:0000313" key="14">
    <source>
        <dbReference type="Proteomes" id="UP000004105"/>
    </source>
</evidence>
<name>F2BD70_9NEIS</name>
<evidence type="ECO:0000256" key="8">
    <source>
        <dbReference type="ARBA" id="ARBA00023170"/>
    </source>
</evidence>
<evidence type="ECO:0000256" key="4">
    <source>
        <dbReference type="ARBA" id="ARBA00022452"/>
    </source>
</evidence>
<evidence type="ECO:0000256" key="7">
    <source>
        <dbReference type="ARBA" id="ARBA00023136"/>
    </source>
</evidence>
<feature type="non-terminal residue" evidence="13">
    <location>
        <position position="635"/>
    </location>
</feature>
<proteinExistence type="inferred from homology"/>
<keyword evidence="5" id="KW-0812">Transmembrane</keyword>
<comment type="subcellular location">
    <subcellularLocation>
        <location evidence="1">Cell outer membrane</location>
        <topology evidence="1">Multi-pass membrane protein</topology>
    </subcellularLocation>
</comment>
<protein>
    <submittedName>
        <fullName evidence="13">Iron receptor protein</fullName>
    </submittedName>
</protein>
<keyword evidence="4" id="KW-1134">Transmembrane beta strand</keyword>
<sequence length="635" mass="71228">MRAKTACTNPFGGGASAPVIRGQEGVRVKMLQNGSDVVDMSAISPDHVVAADTLLAKQVEIVRGTPTLLYSSASPAGVVNITDSRIPEKVPEKGYEGEVFVRADSASKERAATAGLTLGLGSRVALRLEGLSRKSDLYKVPGVKLEETVYRLPDSNNKSHVGTLGLSYAGEKGYLGAAYSCRNDDYGVVGHNHMYDPCSAHIFNPENRTTFENRDYLLMYPHLMDGSDLIRELHFHCGTPHEENKPHSHDNIYGHHHDHSSPGPQIALFSRRFDVRGEWRQPFAGLDKLKISAAHADYLHDELHDGKFYTDPLYPEAEQKRRADTAAARKGKPETVFANKGFNARIEAYHSPIGSLKGLIGAQYQTQKSSAVRLMEDRDVEKNRFALVPNTDKRASIFALEQLKLGSLTLEAGARWERQRIPVHYDRAALDEFIRRHTTPFRRSAKPNLADRRESAFSYSGTLLWDFTPANRLSLTASHNERLPAPMELYYHGKHLAIQSFEHGNKELKKERSDNFEIGLAHDSGRLHYKISVYHNRFANYIHNENLHRSGNLFIRRYNQTPARFTGAEGEIGWRITPKHDITLFGDFVKGRLKNLPAITGEKIYSREEDCEDEDGEPTYCVLGTDTISPPNRNA</sequence>
<dbReference type="Pfam" id="PF00593">
    <property type="entry name" value="TonB_dep_Rec_b-barrel"/>
    <property type="match status" value="1"/>
</dbReference>
<dbReference type="PANTHER" id="PTHR30069">
    <property type="entry name" value="TONB-DEPENDENT OUTER MEMBRANE RECEPTOR"/>
    <property type="match status" value="1"/>
</dbReference>
<organism evidence="13 14">
    <name type="scientific">Neisseria bacilliformis ATCC BAA-1200</name>
    <dbReference type="NCBI Taxonomy" id="888742"/>
    <lineage>
        <taxon>Bacteria</taxon>
        <taxon>Pseudomonadati</taxon>
        <taxon>Pseudomonadota</taxon>
        <taxon>Betaproteobacteria</taxon>
        <taxon>Neisseriales</taxon>
        <taxon>Neisseriaceae</taxon>
        <taxon>Neisseria</taxon>
    </lineage>
</organism>
<evidence type="ECO:0000256" key="3">
    <source>
        <dbReference type="ARBA" id="ARBA00022448"/>
    </source>
</evidence>
<accession>F2BD70</accession>
<keyword evidence="14" id="KW-1185">Reference proteome</keyword>
<evidence type="ECO:0000256" key="9">
    <source>
        <dbReference type="ARBA" id="ARBA00023237"/>
    </source>
</evidence>
<dbReference type="GO" id="GO:0015344">
    <property type="term" value="F:siderophore uptake transmembrane transporter activity"/>
    <property type="evidence" value="ECO:0007669"/>
    <property type="project" value="TreeGrafter"/>
</dbReference>
<evidence type="ECO:0000256" key="5">
    <source>
        <dbReference type="ARBA" id="ARBA00022692"/>
    </source>
</evidence>
<dbReference type="AlphaFoldDB" id="F2BD70"/>
<evidence type="ECO:0000259" key="12">
    <source>
        <dbReference type="Pfam" id="PF07715"/>
    </source>
</evidence>
<feature type="domain" description="TonB-dependent receptor-like beta-barrel" evidence="11">
    <location>
        <begin position="288"/>
        <end position="584"/>
    </location>
</feature>
<dbReference type="SUPFAM" id="SSF56935">
    <property type="entry name" value="Porins"/>
    <property type="match status" value="1"/>
</dbReference>
<keyword evidence="9" id="KW-0998">Cell outer membrane</keyword>